<dbReference type="InterPro" id="IPR036388">
    <property type="entry name" value="WH-like_DNA-bd_sf"/>
</dbReference>
<keyword evidence="4" id="KW-0804">Transcription</keyword>
<keyword evidence="3" id="KW-0238">DNA-binding</keyword>
<dbReference type="Pfam" id="PF03466">
    <property type="entry name" value="LysR_substrate"/>
    <property type="match status" value="1"/>
</dbReference>
<dbReference type="PANTHER" id="PTHR30126:SF6">
    <property type="entry name" value="HTH-TYPE TRANSCRIPTIONAL REGULATOR CYSB-RELATED"/>
    <property type="match status" value="1"/>
</dbReference>
<comment type="similarity">
    <text evidence="1">Belongs to the LysR transcriptional regulatory family.</text>
</comment>
<dbReference type="GO" id="GO:0003700">
    <property type="term" value="F:DNA-binding transcription factor activity"/>
    <property type="evidence" value="ECO:0007669"/>
    <property type="project" value="InterPro"/>
</dbReference>
<organism evidence="5">
    <name type="scientific">Cyprideis torosa</name>
    <dbReference type="NCBI Taxonomy" id="163714"/>
    <lineage>
        <taxon>Eukaryota</taxon>
        <taxon>Metazoa</taxon>
        <taxon>Ecdysozoa</taxon>
        <taxon>Arthropoda</taxon>
        <taxon>Crustacea</taxon>
        <taxon>Oligostraca</taxon>
        <taxon>Ostracoda</taxon>
        <taxon>Podocopa</taxon>
        <taxon>Podocopida</taxon>
        <taxon>Cytherocopina</taxon>
        <taxon>Cytheroidea</taxon>
        <taxon>Cytherideidae</taxon>
        <taxon>Cyprideis</taxon>
    </lineage>
</organism>
<dbReference type="Pfam" id="PF00126">
    <property type="entry name" value="HTH_1"/>
    <property type="match status" value="1"/>
</dbReference>
<evidence type="ECO:0000256" key="1">
    <source>
        <dbReference type="ARBA" id="ARBA00009437"/>
    </source>
</evidence>
<dbReference type="InterPro" id="IPR036390">
    <property type="entry name" value="WH_DNA-bd_sf"/>
</dbReference>
<protein>
    <submittedName>
        <fullName evidence="5">Uncharacterized protein</fullName>
    </submittedName>
</protein>
<evidence type="ECO:0000313" key="5">
    <source>
        <dbReference type="EMBL" id="CAD7239558.1"/>
    </source>
</evidence>
<accession>A0A7R8WZ81</accession>
<evidence type="ECO:0000256" key="3">
    <source>
        <dbReference type="ARBA" id="ARBA00023125"/>
    </source>
</evidence>
<dbReference type="PRINTS" id="PR00039">
    <property type="entry name" value="HTHLYSR"/>
</dbReference>
<proteinExistence type="inferred from homology"/>
<sequence>MKLLQLQLLKTVVNNGLNVSRAAEQHFLVQSAVSRQIAQLEEELGVLLFERRGKKLFAATPLAQFIARQTDAIELSLDNIRAFADDFRDTRTGELCIATTHTQAKYFLPQVMDDFRRRYPNVQIRFMQGAPAELVQMLHERQADIAVCTEELDEDPVLVTHRCYEWSHGVIVPPDHDLAEGALTLERVAR</sequence>
<dbReference type="OrthoDB" id="8123202at2759"/>
<dbReference type="AlphaFoldDB" id="A0A7R8WZ81"/>
<dbReference type="InterPro" id="IPR005119">
    <property type="entry name" value="LysR_subst-bd"/>
</dbReference>
<dbReference type="GO" id="GO:0000976">
    <property type="term" value="F:transcription cis-regulatory region binding"/>
    <property type="evidence" value="ECO:0007669"/>
    <property type="project" value="TreeGrafter"/>
</dbReference>
<gene>
    <name evidence="5" type="ORF">CTOB1V02_LOCUS17373</name>
</gene>
<name>A0A7R8WZ81_9CRUS</name>
<keyword evidence="2" id="KW-0805">Transcription regulation</keyword>
<feature type="non-terminal residue" evidence="5">
    <location>
        <position position="190"/>
    </location>
</feature>
<evidence type="ECO:0000256" key="4">
    <source>
        <dbReference type="ARBA" id="ARBA00023163"/>
    </source>
</evidence>
<evidence type="ECO:0000256" key="2">
    <source>
        <dbReference type="ARBA" id="ARBA00023015"/>
    </source>
</evidence>
<dbReference type="PROSITE" id="PS50931">
    <property type="entry name" value="HTH_LYSR"/>
    <property type="match status" value="1"/>
</dbReference>
<dbReference type="SUPFAM" id="SSF46785">
    <property type="entry name" value="Winged helix' DNA-binding domain"/>
    <property type="match status" value="1"/>
</dbReference>
<reference evidence="5" key="1">
    <citation type="submission" date="2020-11" db="EMBL/GenBank/DDBJ databases">
        <authorList>
            <person name="Tran Van P."/>
        </authorList>
    </citation>
    <scope>NUCLEOTIDE SEQUENCE</scope>
</reference>
<dbReference type="SUPFAM" id="SSF53850">
    <property type="entry name" value="Periplasmic binding protein-like II"/>
    <property type="match status" value="1"/>
</dbReference>
<dbReference type="PANTHER" id="PTHR30126">
    <property type="entry name" value="HTH-TYPE TRANSCRIPTIONAL REGULATOR"/>
    <property type="match status" value="1"/>
</dbReference>
<dbReference type="InterPro" id="IPR000847">
    <property type="entry name" value="LysR_HTH_N"/>
</dbReference>
<dbReference type="EMBL" id="OB730806">
    <property type="protein sequence ID" value="CAD7239558.1"/>
    <property type="molecule type" value="Genomic_DNA"/>
</dbReference>
<dbReference type="Gene3D" id="3.40.190.10">
    <property type="entry name" value="Periplasmic binding protein-like II"/>
    <property type="match status" value="1"/>
</dbReference>
<dbReference type="GO" id="GO:0019344">
    <property type="term" value="P:cysteine biosynthetic process"/>
    <property type="evidence" value="ECO:0007669"/>
    <property type="project" value="TreeGrafter"/>
</dbReference>
<dbReference type="Gene3D" id="1.10.10.10">
    <property type="entry name" value="Winged helix-like DNA-binding domain superfamily/Winged helix DNA-binding domain"/>
    <property type="match status" value="1"/>
</dbReference>